<evidence type="ECO:0000313" key="3">
    <source>
        <dbReference type="Proteomes" id="UP000644282"/>
    </source>
</evidence>
<dbReference type="EMBL" id="JADDXF010000012">
    <property type="protein sequence ID" value="MBE8430005.1"/>
    <property type="molecule type" value="Genomic_DNA"/>
</dbReference>
<organism evidence="2 3">
    <name type="scientific">Leptospira interrogans serovar Pomona</name>
    <dbReference type="NCBI Taxonomy" id="44276"/>
    <lineage>
        <taxon>Bacteria</taxon>
        <taxon>Pseudomonadati</taxon>
        <taxon>Spirochaetota</taxon>
        <taxon>Spirochaetia</taxon>
        <taxon>Leptospirales</taxon>
        <taxon>Leptospiraceae</taxon>
        <taxon>Leptospira</taxon>
    </lineage>
</organism>
<gene>
    <name evidence="2" type="ORF">IQB77_09055</name>
</gene>
<accession>A0AA40WAS5</accession>
<dbReference type="AlphaFoldDB" id="A0AA40WAS5"/>
<reference evidence="2" key="1">
    <citation type="submission" date="2020-10" db="EMBL/GenBank/DDBJ databases">
        <title>New Zealand Leptospira genomics.</title>
        <authorList>
            <person name="Wilkinson D.A."/>
            <person name="Nisa S."/>
            <person name="Moinet M."/>
            <person name="Benschop J."/>
        </authorList>
    </citation>
    <scope>NUCLEOTIDE SEQUENCE</scope>
    <source>
        <strain evidence="2">ESR8</strain>
    </source>
</reference>
<keyword evidence="1" id="KW-1133">Transmembrane helix</keyword>
<name>A0AA40WAS5_LEPIR</name>
<sequence length="378" mass="43811">MKKINVISGFHLNLVRNKIFGLVICTLSIIMFQLILFPHLLFFQEKNSFLYDRLSHLNSFLYTKSNLNSEAPIVFIGDSQILSGIHPQELEIKIGRPIWFLPRPSEQPEGMLLRWKEYEQKIKIKPSLVVVNGSVFSIADMDVASAHRSLELNYDSFHFEIFTKTIFRNFYLKNISSGLYYLLGRIFPFLRLNASVSTTLKIIGEGDEFSYSEKKIENLLSGNPIEKWRFNLSRNRFLEIEYSKNKGYLDWGKELSYDGVCVPNKNSIPLPPNAEAALNKTRVSSLNAWRELFSYLKSQNVPILAVSIPFRPDFEKKISTLTLMPLWESILMEETIPYWKVEDFLFEQSDFGDYTHLNTCGMKKFVPVLAEKISNLNL</sequence>
<dbReference type="RefSeq" id="WP_000723603.1">
    <property type="nucleotide sequence ID" value="NZ_CP186594.1"/>
</dbReference>
<dbReference type="Proteomes" id="UP000644282">
    <property type="component" value="Unassembled WGS sequence"/>
</dbReference>
<evidence type="ECO:0000313" key="2">
    <source>
        <dbReference type="EMBL" id="MBE8430005.1"/>
    </source>
</evidence>
<feature type="transmembrane region" description="Helical" evidence="1">
    <location>
        <begin position="20"/>
        <end position="43"/>
    </location>
</feature>
<comment type="caution">
    <text evidence="2">The sequence shown here is derived from an EMBL/GenBank/DDBJ whole genome shotgun (WGS) entry which is preliminary data.</text>
</comment>
<evidence type="ECO:0000256" key="1">
    <source>
        <dbReference type="SAM" id="Phobius"/>
    </source>
</evidence>
<keyword evidence="1" id="KW-0472">Membrane</keyword>
<proteinExistence type="predicted"/>
<protein>
    <submittedName>
        <fullName evidence="2">Uncharacterized protein</fullName>
    </submittedName>
</protein>
<keyword evidence="1" id="KW-0812">Transmembrane</keyword>